<protein>
    <submittedName>
        <fullName evidence="2">Uncharacterized protein</fullName>
    </submittedName>
</protein>
<comment type="caution">
    <text evidence="2">The sequence shown here is derived from an EMBL/GenBank/DDBJ whole genome shotgun (WGS) entry which is preliminary data.</text>
</comment>
<dbReference type="EMBL" id="BJYS01000001">
    <property type="protein sequence ID" value="GEO02594.1"/>
    <property type="molecule type" value="Genomic_DNA"/>
</dbReference>
<sequence>MGTPGNNPPPTPSQGGQHGTPVYVASNGKSVLERFGWRYNSWPYLNQGEKFKLVIRAVYMMVAEEKVCKVFMQQE</sequence>
<feature type="region of interest" description="Disordered" evidence="1">
    <location>
        <begin position="1"/>
        <end position="23"/>
    </location>
</feature>
<organism evidence="2 3">
    <name type="scientific">Adhaeribacter aerolatus</name>
    <dbReference type="NCBI Taxonomy" id="670289"/>
    <lineage>
        <taxon>Bacteria</taxon>
        <taxon>Pseudomonadati</taxon>
        <taxon>Bacteroidota</taxon>
        <taxon>Cytophagia</taxon>
        <taxon>Cytophagales</taxon>
        <taxon>Hymenobacteraceae</taxon>
        <taxon>Adhaeribacter</taxon>
    </lineage>
</organism>
<accession>A0A512ASA3</accession>
<proteinExistence type="predicted"/>
<evidence type="ECO:0000313" key="2">
    <source>
        <dbReference type="EMBL" id="GEO02594.1"/>
    </source>
</evidence>
<keyword evidence="3" id="KW-1185">Reference proteome</keyword>
<evidence type="ECO:0000256" key="1">
    <source>
        <dbReference type="SAM" id="MobiDB-lite"/>
    </source>
</evidence>
<dbReference type="Proteomes" id="UP000321532">
    <property type="component" value="Unassembled WGS sequence"/>
</dbReference>
<evidence type="ECO:0000313" key="3">
    <source>
        <dbReference type="Proteomes" id="UP000321532"/>
    </source>
</evidence>
<gene>
    <name evidence="2" type="ORF">AAE02nite_02580</name>
</gene>
<reference evidence="2 3" key="1">
    <citation type="submission" date="2019-07" db="EMBL/GenBank/DDBJ databases">
        <title>Whole genome shotgun sequence of Adhaeribacter aerolatus NBRC 106133.</title>
        <authorList>
            <person name="Hosoyama A."/>
            <person name="Uohara A."/>
            <person name="Ohji S."/>
            <person name="Ichikawa N."/>
        </authorList>
    </citation>
    <scope>NUCLEOTIDE SEQUENCE [LARGE SCALE GENOMIC DNA]</scope>
    <source>
        <strain evidence="2 3">NBRC 106133</strain>
    </source>
</reference>
<dbReference type="RefSeq" id="WP_246150712.1">
    <property type="nucleotide sequence ID" value="NZ_BJYS01000001.1"/>
</dbReference>
<feature type="compositionally biased region" description="Pro residues" evidence="1">
    <location>
        <begin position="1"/>
        <end position="12"/>
    </location>
</feature>
<name>A0A512ASA3_9BACT</name>
<dbReference type="AlphaFoldDB" id="A0A512ASA3"/>